<comment type="caution">
    <text evidence="1">The sequence shown here is derived from an EMBL/GenBank/DDBJ whole genome shotgun (WGS) entry which is preliminary data.</text>
</comment>
<reference evidence="1" key="1">
    <citation type="submission" date="2021-04" db="EMBL/GenBank/DDBJ databases">
        <title>Sequencing of actinobacteria type strains.</title>
        <authorList>
            <person name="Nguyen G.-S."/>
            <person name="Wentzel A."/>
        </authorList>
    </citation>
    <scope>NUCLEOTIDE SEQUENCE</scope>
    <source>
        <strain evidence="1">DSM 42095</strain>
    </source>
</reference>
<proteinExistence type="predicted"/>
<dbReference type="EMBL" id="JAGSMN010000843">
    <property type="protein sequence ID" value="MBR7677146.1"/>
    <property type="molecule type" value="Genomic_DNA"/>
</dbReference>
<gene>
    <name evidence="1" type="ORF">KDA82_29940</name>
</gene>
<evidence type="ECO:0000313" key="2">
    <source>
        <dbReference type="Proteomes" id="UP000675554"/>
    </source>
</evidence>
<name>A0A8T4IXS7_9ACTN</name>
<dbReference type="AlphaFoldDB" id="A0A8T4IXS7"/>
<organism evidence="1 2">
    <name type="scientific">Streptomyces daliensis</name>
    <dbReference type="NCBI Taxonomy" id="299421"/>
    <lineage>
        <taxon>Bacteria</taxon>
        <taxon>Bacillati</taxon>
        <taxon>Actinomycetota</taxon>
        <taxon>Actinomycetes</taxon>
        <taxon>Kitasatosporales</taxon>
        <taxon>Streptomycetaceae</taxon>
        <taxon>Streptomyces</taxon>
    </lineage>
</organism>
<evidence type="ECO:0000313" key="1">
    <source>
        <dbReference type="EMBL" id="MBR7677146.1"/>
    </source>
</evidence>
<feature type="non-terminal residue" evidence="1">
    <location>
        <position position="1"/>
    </location>
</feature>
<protein>
    <submittedName>
        <fullName evidence="1">Uncharacterized protein</fullName>
    </submittedName>
</protein>
<sequence length="78" mass="8541">QQLDEQATAERAAVSGLLLPVLQDSGRREARLQLLMDVSTSTAVWTATLTDLRRLCEGTGVFREVLVHYVHMDDSGAA</sequence>
<dbReference type="Proteomes" id="UP000675554">
    <property type="component" value="Unassembled WGS sequence"/>
</dbReference>
<keyword evidence="2" id="KW-1185">Reference proteome</keyword>
<accession>A0A8T4IXS7</accession>
<feature type="non-terminal residue" evidence="1">
    <location>
        <position position="78"/>
    </location>
</feature>